<reference evidence="2" key="1">
    <citation type="journal article" date="2020" name="Nature">
        <title>Giant virus diversity and host interactions through global metagenomics.</title>
        <authorList>
            <person name="Schulz F."/>
            <person name="Roux S."/>
            <person name="Paez-Espino D."/>
            <person name="Jungbluth S."/>
            <person name="Walsh D.A."/>
            <person name="Denef V.J."/>
            <person name="McMahon K.D."/>
            <person name="Konstantinidis K.T."/>
            <person name="Eloe-Fadrosh E.A."/>
            <person name="Kyrpides N.C."/>
            <person name="Woyke T."/>
        </authorList>
    </citation>
    <scope>NUCLEOTIDE SEQUENCE</scope>
    <source>
        <strain evidence="2">GVMAG-M-3300023184-165</strain>
    </source>
</reference>
<protein>
    <submittedName>
        <fullName evidence="2">Uncharacterized protein</fullName>
    </submittedName>
</protein>
<proteinExistence type="predicted"/>
<evidence type="ECO:0000256" key="1">
    <source>
        <dbReference type="SAM" id="MobiDB-lite"/>
    </source>
</evidence>
<feature type="compositionally biased region" description="Polar residues" evidence="1">
    <location>
        <begin position="22"/>
        <end position="31"/>
    </location>
</feature>
<dbReference type="AlphaFoldDB" id="A0A6C0HQX6"/>
<feature type="compositionally biased region" description="Basic residues" evidence="1">
    <location>
        <begin position="97"/>
        <end position="121"/>
    </location>
</feature>
<feature type="compositionally biased region" description="Basic residues" evidence="1">
    <location>
        <begin position="1"/>
        <end position="19"/>
    </location>
</feature>
<sequence length="121" mass="13260">MRSKTFRRKHGKMSRRRRAGQNLPTLSRQTTGELAAMEEGRVPQPLATNPMNILSNSDSDAAFVAMEEGPSYGEGSVAIDVESTPDIEMGLGANAGGKRRRTARKGRKSRKGGKRGRSHRH</sequence>
<feature type="region of interest" description="Disordered" evidence="1">
    <location>
        <begin position="88"/>
        <end position="121"/>
    </location>
</feature>
<feature type="region of interest" description="Disordered" evidence="1">
    <location>
        <begin position="1"/>
        <end position="31"/>
    </location>
</feature>
<accession>A0A6C0HQX6</accession>
<dbReference type="EMBL" id="MN740002">
    <property type="protein sequence ID" value="QHT82515.1"/>
    <property type="molecule type" value="Genomic_DNA"/>
</dbReference>
<name>A0A6C0HQX6_9ZZZZ</name>
<organism evidence="2">
    <name type="scientific">viral metagenome</name>
    <dbReference type="NCBI Taxonomy" id="1070528"/>
    <lineage>
        <taxon>unclassified sequences</taxon>
        <taxon>metagenomes</taxon>
        <taxon>organismal metagenomes</taxon>
    </lineage>
</organism>
<evidence type="ECO:0000313" key="2">
    <source>
        <dbReference type="EMBL" id="QHT82515.1"/>
    </source>
</evidence>